<comment type="caution">
    <text evidence="2">The sequence shown here is derived from an EMBL/GenBank/DDBJ whole genome shotgun (WGS) entry which is preliminary data.</text>
</comment>
<feature type="region of interest" description="Disordered" evidence="1">
    <location>
        <begin position="37"/>
        <end position="67"/>
    </location>
</feature>
<evidence type="ECO:0000256" key="1">
    <source>
        <dbReference type="SAM" id="MobiDB-lite"/>
    </source>
</evidence>
<evidence type="ECO:0000313" key="3">
    <source>
        <dbReference type="Proteomes" id="UP000019678"/>
    </source>
</evidence>
<keyword evidence="3" id="KW-1185">Reference proteome</keyword>
<proteinExistence type="predicted"/>
<evidence type="ECO:0000313" key="2">
    <source>
        <dbReference type="EMBL" id="EYF07966.1"/>
    </source>
</evidence>
<organism evidence="2 3">
    <name type="scientific">Chondromyces apiculatus DSM 436</name>
    <dbReference type="NCBI Taxonomy" id="1192034"/>
    <lineage>
        <taxon>Bacteria</taxon>
        <taxon>Pseudomonadati</taxon>
        <taxon>Myxococcota</taxon>
        <taxon>Polyangia</taxon>
        <taxon>Polyangiales</taxon>
        <taxon>Polyangiaceae</taxon>
        <taxon>Chondromyces</taxon>
    </lineage>
</organism>
<protein>
    <submittedName>
        <fullName evidence="2">Uncharacterized protein</fullName>
    </submittedName>
</protein>
<reference evidence="2 3" key="1">
    <citation type="submission" date="2013-05" db="EMBL/GenBank/DDBJ databases">
        <title>Genome assembly of Chondromyces apiculatus DSM 436.</title>
        <authorList>
            <person name="Sharma G."/>
            <person name="Khatri I."/>
            <person name="Kaur C."/>
            <person name="Mayilraj S."/>
            <person name="Subramanian S."/>
        </authorList>
    </citation>
    <scope>NUCLEOTIDE SEQUENCE [LARGE SCALE GENOMIC DNA]</scope>
    <source>
        <strain evidence="2 3">DSM 436</strain>
    </source>
</reference>
<accession>A0A017TH77</accession>
<dbReference type="EMBL" id="ASRX01000006">
    <property type="protein sequence ID" value="EYF07966.1"/>
    <property type="molecule type" value="Genomic_DNA"/>
</dbReference>
<dbReference type="Proteomes" id="UP000019678">
    <property type="component" value="Unassembled WGS sequence"/>
</dbReference>
<sequence length="67" mass="7055">MDLRPGLPPGNLALEMHCYDGLRSAWHARLDAHRLAASPPPVPFSAAEGAAALPGGRSGSDPRWPQS</sequence>
<dbReference type="AlphaFoldDB" id="A0A017TH77"/>
<name>A0A017TH77_9BACT</name>
<gene>
    <name evidence="2" type="ORF">CAP_6988</name>
</gene>